<reference evidence="1" key="1">
    <citation type="submission" date="2021-05" db="EMBL/GenBank/DDBJ databases">
        <authorList>
            <person name="Alioto T."/>
            <person name="Alioto T."/>
            <person name="Gomez Garrido J."/>
        </authorList>
    </citation>
    <scope>NUCLEOTIDE SEQUENCE</scope>
</reference>
<proteinExistence type="predicted"/>
<sequence length="99" mass="11317">MYIIYNLLISGSLNLKPTLITQIVHIASDNTRLTQDILCALFAIAISSISIPLHTPPSTLSIRIHFSSRARGPKREVHQNFYTYIIPRYYLVYRTGEPQ</sequence>
<dbReference type="EMBL" id="HBUF01179124">
    <property type="protein sequence ID" value="CAG6654789.1"/>
    <property type="molecule type" value="Transcribed_RNA"/>
</dbReference>
<evidence type="ECO:0000313" key="1">
    <source>
        <dbReference type="EMBL" id="CAG6654789.1"/>
    </source>
</evidence>
<dbReference type="AlphaFoldDB" id="A0A8D8RNR3"/>
<organism evidence="1">
    <name type="scientific">Cacopsylla melanoneura</name>
    <dbReference type="NCBI Taxonomy" id="428564"/>
    <lineage>
        <taxon>Eukaryota</taxon>
        <taxon>Metazoa</taxon>
        <taxon>Ecdysozoa</taxon>
        <taxon>Arthropoda</taxon>
        <taxon>Hexapoda</taxon>
        <taxon>Insecta</taxon>
        <taxon>Pterygota</taxon>
        <taxon>Neoptera</taxon>
        <taxon>Paraneoptera</taxon>
        <taxon>Hemiptera</taxon>
        <taxon>Sternorrhyncha</taxon>
        <taxon>Psylloidea</taxon>
        <taxon>Psyllidae</taxon>
        <taxon>Psyllinae</taxon>
        <taxon>Cacopsylla</taxon>
    </lineage>
</organism>
<name>A0A8D8RNR3_9HEMI</name>
<accession>A0A8D8RNR3</accession>
<protein>
    <submittedName>
        <fullName evidence="1">Uncharacterized protein</fullName>
    </submittedName>
</protein>